<dbReference type="Proteomes" id="UP000281406">
    <property type="component" value="Unassembled WGS sequence"/>
</dbReference>
<organism evidence="1 2">
    <name type="scientific">Anabarilius grahami</name>
    <name type="common">Kanglang fish</name>
    <name type="synonym">Barilius grahami</name>
    <dbReference type="NCBI Taxonomy" id="495550"/>
    <lineage>
        <taxon>Eukaryota</taxon>
        <taxon>Metazoa</taxon>
        <taxon>Chordata</taxon>
        <taxon>Craniata</taxon>
        <taxon>Vertebrata</taxon>
        <taxon>Euteleostomi</taxon>
        <taxon>Actinopterygii</taxon>
        <taxon>Neopterygii</taxon>
        <taxon>Teleostei</taxon>
        <taxon>Ostariophysi</taxon>
        <taxon>Cypriniformes</taxon>
        <taxon>Xenocyprididae</taxon>
        <taxon>Xenocypridinae</taxon>
        <taxon>Xenocypridinae incertae sedis</taxon>
        <taxon>Anabarilius</taxon>
    </lineage>
</organism>
<gene>
    <name evidence="1" type="ORF">DPX16_17724</name>
</gene>
<sequence>MCCILQVVRKLSGEGKGTAEWFTSIGNEHSQIVSFVLTCEECAERLEPMCRGVIDRFAQANQPVPKILYVDRGCRRAQGRTAVETLFKDWVDSGMVLRLDIFHWIHRFDIAIRTDSHSKYALFKSALSGAVLAYNRTDLELLNKTIREKKPGYFNSVSDEDMVRLYVSTEQLKHHVRRDTLGAQETFRLVQIAIDELKGLAGLDENGVSLFKSPEAIDSVWESQQRHLECLQDPPDMNMYRVARTSTINGVNVPYYKGLRGNNSLEGFHKVLPNMIPDGPSPEEEVVQPGQLDPDDDEAYQSYPEAGDNIVTAIPAHITLTTEETPAAHPPAFEDACSSNPLPGFQQLEKFCSLLVEVGLTEDKLSLTTD</sequence>
<dbReference type="PANTHER" id="PTHR47773">
    <property type="entry name" value="SI:DKEY-9I5.2-RELATED"/>
    <property type="match status" value="1"/>
</dbReference>
<proteinExistence type="predicted"/>
<keyword evidence="2" id="KW-1185">Reference proteome</keyword>
<evidence type="ECO:0000313" key="2">
    <source>
        <dbReference type="Proteomes" id="UP000281406"/>
    </source>
</evidence>
<protein>
    <submittedName>
        <fullName evidence="1">Uncharacterized protein</fullName>
    </submittedName>
</protein>
<name>A0A3N0YIJ4_ANAGA</name>
<dbReference type="AlphaFoldDB" id="A0A3N0YIJ4"/>
<accession>A0A3N0YIJ4</accession>
<dbReference type="EMBL" id="RJVU01042551">
    <property type="protein sequence ID" value="ROL45608.1"/>
    <property type="molecule type" value="Genomic_DNA"/>
</dbReference>
<evidence type="ECO:0000313" key="1">
    <source>
        <dbReference type="EMBL" id="ROL45608.1"/>
    </source>
</evidence>
<reference evidence="1 2" key="1">
    <citation type="submission" date="2018-10" db="EMBL/GenBank/DDBJ databases">
        <title>Genome assembly for a Yunnan-Guizhou Plateau 3E fish, Anabarilius grahami (Regan), and its evolutionary and genetic applications.</title>
        <authorList>
            <person name="Jiang W."/>
        </authorList>
    </citation>
    <scope>NUCLEOTIDE SEQUENCE [LARGE SCALE GENOMIC DNA]</scope>
    <source>
        <strain evidence="1">AG-KIZ</strain>
        <tissue evidence="1">Muscle</tissue>
    </source>
</reference>
<dbReference type="PANTHER" id="PTHR47773:SF1">
    <property type="entry name" value="C2H2-TYPE DOMAIN-CONTAINING PROTEIN"/>
    <property type="match status" value="1"/>
</dbReference>
<comment type="caution">
    <text evidence="1">The sequence shown here is derived from an EMBL/GenBank/DDBJ whole genome shotgun (WGS) entry which is preliminary data.</text>
</comment>
<dbReference type="OrthoDB" id="10072098at2759"/>